<proteinExistence type="predicted"/>
<keyword evidence="3" id="KW-1185">Reference proteome</keyword>
<accession>A0ABR9A149</accession>
<dbReference type="Gene3D" id="3.30.420.40">
    <property type="match status" value="1"/>
</dbReference>
<dbReference type="SUPFAM" id="SSF53067">
    <property type="entry name" value="Actin-like ATPase domain"/>
    <property type="match status" value="1"/>
</dbReference>
<dbReference type="InterPro" id="IPR048345">
    <property type="entry name" value="ParM_C"/>
</dbReference>
<dbReference type="Proteomes" id="UP000661012">
    <property type="component" value="Unassembled WGS sequence"/>
</dbReference>
<sequence>ILCFHRVPGYGSLSSQTKHSPGKPGRFSAMVADELIKNRRNSEFVRQVINDESKIPLVLDTIESSITSLGERVVDDLRDYGHVNRVYIVGGGAPLIEAAVIKAWQRLGSKVVMMASPQTALVEAIALFKGE</sequence>
<comment type="caution">
    <text evidence="2">The sequence shown here is derived from an EMBL/GenBank/DDBJ whole genome shotgun (WGS) entry which is preliminary data.</text>
</comment>
<dbReference type="Pfam" id="PF21523">
    <property type="entry name" value="ParM_N"/>
    <property type="match status" value="1"/>
</dbReference>
<evidence type="ECO:0000313" key="3">
    <source>
        <dbReference type="Proteomes" id="UP000661012"/>
    </source>
</evidence>
<dbReference type="InterPro" id="IPR043129">
    <property type="entry name" value="ATPase_NBD"/>
</dbReference>
<evidence type="ECO:0000259" key="1">
    <source>
        <dbReference type="Pfam" id="PF21523"/>
    </source>
</evidence>
<evidence type="ECO:0000313" key="2">
    <source>
        <dbReference type="EMBL" id="MBD8109192.1"/>
    </source>
</evidence>
<feature type="non-terminal residue" evidence="2">
    <location>
        <position position="1"/>
    </location>
</feature>
<name>A0ABR9A149_9GAMM</name>
<gene>
    <name evidence="2" type="ORF">IFT93_22775</name>
</gene>
<reference evidence="2 3" key="1">
    <citation type="journal article" date="2020" name="FEMS Microbiol. Ecol.">
        <title>Temporal dynamics of bacterial communities during seed development and maturation.</title>
        <authorList>
            <person name="Chesneau G."/>
            <person name="Torres-Cortes G."/>
            <person name="Briand M."/>
            <person name="Darrasse A."/>
            <person name="Preveaux A."/>
            <person name="Marais C."/>
            <person name="Jacques M.A."/>
            <person name="Shade A."/>
            <person name="Barret M."/>
        </authorList>
    </citation>
    <scope>NUCLEOTIDE SEQUENCE [LARGE SCALE GENOMIC DNA]</scope>
    <source>
        <strain evidence="2 3">CFBP13732</strain>
    </source>
</reference>
<organism evidence="2 3">
    <name type="scientific">Erwinia persicina</name>
    <dbReference type="NCBI Taxonomy" id="55211"/>
    <lineage>
        <taxon>Bacteria</taxon>
        <taxon>Pseudomonadati</taxon>
        <taxon>Pseudomonadota</taxon>
        <taxon>Gammaproteobacteria</taxon>
        <taxon>Enterobacterales</taxon>
        <taxon>Erwiniaceae</taxon>
        <taxon>Erwinia</taxon>
    </lineage>
</organism>
<feature type="domain" description="Plasmid segregation protein ParM C-terminal" evidence="1">
    <location>
        <begin position="26"/>
        <end position="126"/>
    </location>
</feature>
<protein>
    <recommendedName>
        <fullName evidence="1">Plasmid segregation protein ParM C-terminal domain-containing protein</fullName>
    </recommendedName>
</protein>
<dbReference type="EMBL" id="JACYNN010000037">
    <property type="protein sequence ID" value="MBD8109192.1"/>
    <property type="molecule type" value="Genomic_DNA"/>
</dbReference>